<dbReference type="InterPro" id="IPR000182">
    <property type="entry name" value="GNAT_dom"/>
</dbReference>
<dbReference type="InterPro" id="IPR051538">
    <property type="entry name" value="Acyl-CoA_Synth/Transferase"/>
</dbReference>
<keyword evidence="3" id="KW-0067">ATP-binding</keyword>
<keyword evidence="1" id="KW-0436">Ligase</keyword>
<dbReference type="InterPro" id="IPR016181">
    <property type="entry name" value="Acyl_CoA_acyltransferase"/>
</dbReference>
<name>A0AAW2YRH9_9EUKA</name>
<evidence type="ECO:0000313" key="6">
    <source>
        <dbReference type="Proteomes" id="UP001431209"/>
    </source>
</evidence>
<evidence type="ECO:0000259" key="4">
    <source>
        <dbReference type="PROSITE" id="PS51186"/>
    </source>
</evidence>
<organism evidence="5 6">
    <name type="scientific">Acrasis kona</name>
    <dbReference type="NCBI Taxonomy" id="1008807"/>
    <lineage>
        <taxon>Eukaryota</taxon>
        <taxon>Discoba</taxon>
        <taxon>Heterolobosea</taxon>
        <taxon>Tetramitia</taxon>
        <taxon>Eutetramitia</taxon>
        <taxon>Acrasidae</taxon>
        <taxon>Acrasis</taxon>
    </lineage>
</organism>
<reference evidence="5 6" key="1">
    <citation type="submission" date="2024-03" db="EMBL/GenBank/DDBJ databases">
        <title>The Acrasis kona genome and developmental transcriptomes reveal deep origins of eukaryotic multicellular pathways.</title>
        <authorList>
            <person name="Sheikh S."/>
            <person name="Fu C.-J."/>
            <person name="Brown M.W."/>
            <person name="Baldauf S.L."/>
        </authorList>
    </citation>
    <scope>NUCLEOTIDE SEQUENCE [LARGE SCALE GENOMIC DNA]</scope>
    <source>
        <strain evidence="5 6">ATCC MYA-3509</strain>
    </source>
</reference>
<dbReference type="InterPro" id="IPR016102">
    <property type="entry name" value="Succinyl-CoA_synth-like"/>
</dbReference>
<dbReference type="InterPro" id="IPR032875">
    <property type="entry name" value="Succ_CoA_lig_flav_dom"/>
</dbReference>
<protein>
    <recommendedName>
        <fullName evidence="4">N-acetyltransferase domain-containing protein</fullName>
    </recommendedName>
</protein>
<keyword evidence="6" id="KW-1185">Reference proteome</keyword>
<dbReference type="GO" id="GO:0005524">
    <property type="term" value="F:ATP binding"/>
    <property type="evidence" value="ECO:0007669"/>
    <property type="project" value="UniProtKB-KW"/>
</dbReference>
<accession>A0AAW2YRH9</accession>
<gene>
    <name evidence="5" type="ORF">AKO1_007534</name>
</gene>
<dbReference type="PANTHER" id="PTHR43334">
    <property type="entry name" value="ACETATE--COA LIGASE [ADP-FORMING]"/>
    <property type="match status" value="1"/>
</dbReference>
<dbReference type="Pfam" id="PF13607">
    <property type="entry name" value="Succ_CoA_lig"/>
    <property type="match status" value="1"/>
</dbReference>
<proteinExistence type="predicted"/>
<dbReference type="EMBL" id="JAOPGA020000597">
    <property type="protein sequence ID" value="KAL0479742.1"/>
    <property type="molecule type" value="Genomic_DNA"/>
</dbReference>
<dbReference type="Proteomes" id="UP001431209">
    <property type="component" value="Unassembled WGS sequence"/>
</dbReference>
<dbReference type="SUPFAM" id="SSF55729">
    <property type="entry name" value="Acyl-CoA N-acyltransferases (Nat)"/>
    <property type="match status" value="1"/>
</dbReference>
<evidence type="ECO:0000256" key="3">
    <source>
        <dbReference type="ARBA" id="ARBA00022840"/>
    </source>
</evidence>
<dbReference type="GO" id="GO:0016874">
    <property type="term" value="F:ligase activity"/>
    <property type="evidence" value="ECO:0007669"/>
    <property type="project" value="UniProtKB-KW"/>
</dbReference>
<feature type="domain" description="N-acetyltransferase" evidence="4">
    <location>
        <begin position="501"/>
        <end position="686"/>
    </location>
</feature>
<comment type="caution">
    <text evidence="5">The sequence shown here is derived from an EMBL/GenBank/DDBJ whole genome shotgun (WGS) entry which is preliminary data.</text>
</comment>
<keyword evidence="2" id="KW-0547">Nucleotide-binding</keyword>
<evidence type="ECO:0000256" key="1">
    <source>
        <dbReference type="ARBA" id="ARBA00022598"/>
    </source>
</evidence>
<dbReference type="CDD" id="cd04301">
    <property type="entry name" value="NAT_SF"/>
    <property type="match status" value="1"/>
</dbReference>
<evidence type="ECO:0000256" key="2">
    <source>
        <dbReference type="ARBA" id="ARBA00022741"/>
    </source>
</evidence>
<dbReference type="Gene3D" id="3.40.50.261">
    <property type="entry name" value="Succinyl-CoA synthetase domains"/>
    <property type="match status" value="2"/>
</dbReference>
<dbReference type="GO" id="GO:0016747">
    <property type="term" value="F:acyltransferase activity, transferring groups other than amino-acyl groups"/>
    <property type="evidence" value="ECO:0007669"/>
    <property type="project" value="InterPro"/>
</dbReference>
<evidence type="ECO:0000313" key="5">
    <source>
        <dbReference type="EMBL" id="KAL0479742.1"/>
    </source>
</evidence>
<dbReference type="PROSITE" id="PS51186">
    <property type="entry name" value="GNAT"/>
    <property type="match status" value="1"/>
</dbReference>
<dbReference type="PANTHER" id="PTHR43334:SF1">
    <property type="entry name" value="3-HYDROXYPROPIONATE--COA LIGASE [ADP-FORMING]"/>
    <property type="match status" value="1"/>
</dbReference>
<dbReference type="AlphaFoldDB" id="A0AAW2YRH9"/>
<dbReference type="SUPFAM" id="SSF52210">
    <property type="entry name" value="Succinyl-CoA synthetase domains"/>
    <property type="match status" value="2"/>
</dbReference>
<dbReference type="Gene3D" id="3.30.470.20">
    <property type="entry name" value="ATP-grasp fold, B domain"/>
    <property type="match status" value="1"/>
</dbReference>
<dbReference type="Pfam" id="PF00583">
    <property type="entry name" value="Acetyltransf_1"/>
    <property type="match status" value="1"/>
</dbReference>
<dbReference type="Gene3D" id="3.40.630.30">
    <property type="match status" value="1"/>
</dbReference>
<sequence length="686" mass="76361">MSTNMNATHARLAPAMEGSVACFVQDKEMGQTLIDWALKRHVSFSAFVGLGSNMIDVGWGDLIEYFGRDSETDAIVLYMNSIGDSIDEVRKFVAAARAVSLKKPILVVKSGRASDPSGDRILDTIFKQCGVLRVDTLFELSYMVQILGRQPRPMGDRLAIITNAPSPALASVDKLYQSGNAKLANTHSATTVRELARDGATIHPDGLVDLRSDASPEVYVRAIDAVSRDSNNDAILVILTPQFHSEATRTATLIGQRFQLARLQSPDAPRKPLFVCFMGGNEVEGSIKILTQAGIPAFGYPDLAADMFNLTVKHSHNLQDLYQSSYIQSITKHDDHIHYEKQVPLKKSHLNDSEARDFLNKCGVPVETLSSFTKFGARLDTNYSSRFGHVLSLKVTGDREQDVQFGSPPITSSQAHSMVKSCRAYHVMDQQDIKQLEDLIVEFSRVLAHLSGHIDSCEGIGTDQISIKMNHQVRSGTSLLLRPYPHEYIVVDQEVKNNIKITIRPARYEDHVQLLEFFTELPHQQVKMMSDEETALSRLNQVLDLITQRRKQNSQPESATEPLQLTDLNHYWTRKIYNDLISMCVGDYDREMVLVALNQDHIVALARYTLTSHKVADLSVLVNSEHQQHGVGAVLVKQLVNVARQEGIKKLVANVGADNPGMVRLCEKLNFVSTKRKDGVCCTLNL</sequence>